<feature type="coiled-coil region" evidence="4">
    <location>
        <begin position="652"/>
        <end position="738"/>
    </location>
</feature>
<comment type="similarity">
    <text evidence="1">Belongs to the SMC family. SMC5 subfamily.</text>
</comment>
<dbReference type="GO" id="GO:0003697">
    <property type="term" value="F:single-stranded DNA binding"/>
    <property type="evidence" value="ECO:0007669"/>
    <property type="project" value="TreeGrafter"/>
</dbReference>
<evidence type="ECO:0000256" key="3">
    <source>
        <dbReference type="ARBA" id="ARBA00023054"/>
    </source>
</evidence>
<evidence type="ECO:0000256" key="1">
    <source>
        <dbReference type="ARBA" id="ARBA00010171"/>
    </source>
</evidence>
<protein>
    <recommendedName>
        <fullName evidence="2">Structural maintenance of chromosomes protein 5</fullName>
    </recommendedName>
</protein>
<evidence type="ECO:0000256" key="4">
    <source>
        <dbReference type="SAM" id="Coils"/>
    </source>
</evidence>
<feature type="coiled-coil region" evidence="4">
    <location>
        <begin position="783"/>
        <end position="824"/>
    </location>
</feature>
<keyword evidence="7" id="KW-1185">Reference proteome</keyword>
<reference evidence="6 7" key="1">
    <citation type="journal article" date="2024" name="Science">
        <title>Giant polyketide synthase enzymes in the biosynthesis of giant marine polyether toxins.</title>
        <authorList>
            <person name="Fallon T.R."/>
            <person name="Shende V.V."/>
            <person name="Wierzbicki I.H."/>
            <person name="Pendleton A.L."/>
            <person name="Watervoot N.F."/>
            <person name="Auber R.P."/>
            <person name="Gonzalez D.J."/>
            <person name="Wisecaver J.H."/>
            <person name="Moore B.S."/>
        </authorList>
    </citation>
    <scope>NUCLEOTIDE SEQUENCE [LARGE SCALE GENOMIC DNA]</scope>
    <source>
        <strain evidence="6 7">12B1</strain>
    </source>
</reference>
<dbReference type="AlphaFoldDB" id="A0AB34IH05"/>
<accession>A0AB34IH05</accession>
<dbReference type="EMBL" id="JBGBPQ010000027">
    <property type="protein sequence ID" value="KAL1498661.1"/>
    <property type="molecule type" value="Genomic_DNA"/>
</dbReference>
<dbReference type="InterPro" id="IPR003395">
    <property type="entry name" value="RecF/RecN/SMC_N"/>
</dbReference>
<dbReference type="InterPro" id="IPR027417">
    <property type="entry name" value="P-loop_NTPase"/>
</dbReference>
<gene>
    <name evidence="6" type="ORF">AB1Y20_013974</name>
</gene>
<evidence type="ECO:0000313" key="7">
    <source>
        <dbReference type="Proteomes" id="UP001515480"/>
    </source>
</evidence>
<proteinExistence type="inferred from homology"/>
<dbReference type="Proteomes" id="UP001515480">
    <property type="component" value="Unassembled WGS sequence"/>
</dbReference>
<evidence type="ECO:0000256" key="2">
    <source>
        <dbReference type="ARBA" id="ARBA00018687"/>
    </source>
</evidence>
<comment type="caution">
    <text evidence="6">The sequence shown here is derived from an EMBL/GenBank/DDBJ whole genome shotgun (WGS) entry which is preliminary data.</text>
</comment>
<feature type="coiled-coil region" evidence="4">
    <location>
        <begin position="876"/>
        <end position="913"/>
    </location>
</feature>
<organism evidence="6 7">
    <name type="scientific">Prymnesium parvum</name>
    <name type="common">Toxic golden alga</name>
    <dbReference type="NCBI Taxonomy" id="97485"/>
    <lineage>
        <taxon>Eukaryota</taxon>
        <taxon>Haptista</taxon>
        <taxon>Haptophyta</taxon>
        <taxon>Prymnesiophyceae</taxon>
        <taxon>Prymnesiales</taxon>
        <taxon>Prymnesiaceae</taxon>
        <taxon>Prymnesium</taxon>
    </lineage>
</organism>
<dbReference type="GO" id="GO:0030915">
    <property type="term" value="C:Smc5-Smc6 complex"/>
    <property type="evidence" value="ECO:0007669"/>
    <property type="project" value="TreeGrafter"/>
</dbReference>
<feature type="domain" description="RecF/RecN/SMC N-terminal" evidence="5">
    <location>
        <begin position="25"/>
        <end position="1037"/>
    </location>
</feature>
<dbReference type="SUPFAM" id="SSF52540">
    <property type="entry name" value="P-loop containing nucleoside triphosphate hydrolases"/>
    <property type="match status" value="1"/>
</dbReference>
<name>A0AB34IH05_PRYPA</name>
<dbReference type="GO" id="GO:0005634">
    <property type="term" value="C:nucleus"/>
    <property type="evidence" value="ECO:0007669"/>
    <property type="project" value="TreeGrafter"/>
</dbReference>
<evidence type="ECO:0000259" key="5">
    <source>
        <dbReference type="Pfam" id="PF02463"/>
    </source>
</evidence>
<feature type="coiled-coil region" evidence="4">
    <location>
        <begin position="411"/>
        <end position="438"/>
    </location>
</feature>
<evidence type="ECO:0000313" key="6">
    <source>
        <dbReference type="EMBL" id="KAL1498661.1"/>
    </source>
</evidence>
<dbReference type="GO" id="GO:0000724">
    <property type="term" value="P:double-strand break repair via homologous recombination"/>
    <property type="evidence" value="ECO:0007669"/>
    <property type="project" value="TreeGrafter"/>
</dbReference>
<sequence>MEEGSGVKVKRQRVDAVDSSRRGQIARITLHNFMSYTDAEISEPGERLNCIIGPNGTGKSSIVCAMCVGLGGPLKVTERGDKISACVHGEGNSKDRRGKRIERGFVETELVDGNAPGDNLVVRLDFDIHNKEEWKMNGVKVSKAAVREKMQSLNIQVDNPLQFLPQDKVGQFSNLSPVELLKHTEKAIGPETYAQHQELIAADKARAGVAQTVQTEQKVLDDELEKQRRLQKDVDRWQQYEANIEKLRQLRGKRKWVRYNAQEAAASAKADEFENQKNVCAQLNVRIKEAEKEEEPLKQLGQNLQQKAKVMKDKFKDMDAKRAALGKELSQMEDDESSLTDALEKVDRDLRALEQKRDKLADEVRQRTEDMEAEMKMAVEKFGSNFEEAGKTFEDAITQASVMVDEAGDMCSEHELRKDILERAKKAAQTQLANMSSMVKAKQAKLKKLSPAGFACLEWLQSDPAGRAISAQVVGPLVVDMEVPNKAHRHMMENCVNARYIFGFVAQSETARDKLISKCKEMQWKLNVYRSEGKYAPLHRPDASEMKQWGVTCWADEAIDLPAGKRDPILCLLKDMAGIDRALLATDKALEHREKIHQFLRENGIPNFRLYTPTMRVGFDVSQYGQRQTHMVTNQLLKASNVFNSSGDESQKAKLEEDLRMANANLEEHAKKSEELKANKKAAEAELKRKKESYQQYTTCRNSISRLEKMIATKKSALSKLEAEVEQFDVEEKKAERSKDLQDLMERQLCKAAEVTKWLTEMTATRVSRSAALIAQQVAIDELEVIKDRNKQLKSDYDNAVKMKETLKTASRDAKNQLDGLRKAAMTAAPEFDPSNRDEASEAVWQSLPSAEQQLDAEIAFLVDETEGSTADSSALEDYKKRQKKIEEIRARLEDITQTMDEKRSKVERLREMWKPKLQQMVAQVNDNFSEYFGRLKCFGEVHLVDGRKLNDAGEPDGPDDFSQYKIHIKVRWRENEQLHVLGEGGRDSGGERSVATMIYLISLQSINPAPFRVVDEINQAMDSTNERHVFECVTHACSTGGKQYFLLTPKLLPDLPYGEETSVQVVFNGPWMEDKDKFNLKSFC</sequence>
<feature type="coiled-coil region" evidence="4">
    <location>
        <begin position="336"/>
        <end position="381"/>
    </location>
</feature>
<dbReference type="PANTHER" id="PTHR45916">
    <property type="entry name" value="STRUCTURAL MAINTENANCE OF CHROMOSOMES PROTEIN 5"/>
    <property type="match status" value="1"/>
</dbReference>
<dbReference type="PANTHER" id="PTHR45916:SF1">
    <property type="entry name" value="STRUCTURAL MAINTENANCE OF CHROMOSOMES PROTEIN 5"/>
    <property type="match status" value="1"/>
</dbReference>
<keyword evidence="3 4" id="KW-0175">Coiled coil</keyword>
<feature type="coiled-coil region" evidence="4">
    <location>
        <begin position="273"/>
        <end position="307"/>
    </location>
</feature>
<dbReference type="Gene3D" id="3.40.50.300">
    <property type="entry name" value="P-loop containing nucleotide triphosphate hydrolases"/>
    <property type="match status" value="2"/>
</dbReference>
<dbReference type="Pfam" id="PF02463">
    <property type="entry name" value="SMC_N"/>
    <property type="match status" value="1"/>
</dbReference>